<accession>A0A835I5E8</accession>
<dbReference type="AlphaFoldDB" id="A0A835I5E8"/>
<evidence type="ECO:0000313" key="2">
    <source>
        <dbReference type="EMBL" id="KAF9610457.1"/>
    </source>
</evidence>
<comment type="caution">
    <text evidence="2">The sequence shown here is derived from an EMBL/GenBank/DDBJ whole genome shotgun (WGS) entry which is preliminary data.</text>
</comment>
<dbReference type="SUPFAM" id="SSF47661">
    <property type="entry name" value="t-snare proteins"/>
    <property type="match status" value="1"/>
</dbReference>
<dbReference type="Proteomes" id="UP000631114">
    <property type="component" value="Unassembled WGS sequence"/>
</dbReference>
<gene>
    <name evidence="2" type="ORF">IFM89_022421</name>
</gene>
<protein>
    <submittedName>
        <fullName evidence="2">Uncharacterized protein</fullName>
    </submittedName>
</protein>
<sequence length="75" mass="8699">MDKLRCFRPYIIGFREFGFEAVKEIQRSLTELQQVFLDMAKSLVDGQGEQMDDIELNVANARVYIDVVVLIGLFR</sequence>
<evidence type="ECO:0000313" key="3">
    <source>
        <dbReference type="Proteomes" id="UP000631114"/>
    </source>
</evidence>
<evidence type="ECO:0000256" key="1">
    <source>
        <dbReference type="ARBA" id="ARBA00022927"/>
    </source>
</evidence>
<organism evidence="2 3">
    <name type="scientific">Coptis chinensis</name>
    <dbReference type="NCBI Taxonomy" id="261450"/>
    <lineage>
        <taxon>Eukaryota</taxon>
        <taxon>Viridiplantae</taxon>
        <taxon>Streptophyta</taxon>
        <taxon>Embryophyta</taxon>
        <taxon>Tracheophyta</taxon>
        <taxon>Spermatophyta</taxon>
        <taxon>Magnoliopsida</taxon>
        <taxon>Ranunculales</taxon>
        <taxon>Ranunculaceae</taxon>
        <taxon>Coptidoideae</taxon>
        <taxon>Coptis</taxon>
    </lineage>
</organism>
<name>A0A835I5E8_9MAGN</name>
<dbReference type="OrthoDB" id="330671at2759"/>
<proteinExistence type="predicted"/>
<keyword evidence="1" id="KW-0813">Transport</keyword>
<dbReference type="GO" id="GO:0016020">
    <property type="term" value="C:membrane"/>
    <property type="evidence" value="ECO:0007669"/>
    <property type="project" value="InterPro"/>
</dbReference>
<dbReference type="GO" id="GO:0016192">
    <property type="term" value="P:vesicle-mediated transport"/>
    <property type="evidence" value="ECO:0007669"/>
    <property type="project" value="InterPro"/>
</dbReference>
<dbReference type="GO" id="GO:0015031">
    <property type="term" value="P:protein transport"/>
    <property type="evidence" value="ECO:0007669"/>
    <property type="project" value="UniProtKB-KW"/>
</dbReference>
<dbReference type="EMBL" id="JADFTS010000004">
    <property type="protein sequence ID" value="KAF9610457.1"/>
    <property type="molecule type" value="Genomic_DNA"/>
</dbReference>
<reference evidence="2 3" key="1">
    <citation type="submission" date="2020-10" db="EMBL/GenBank/DDBJ databases">
        <title>The Coptis chinensis genome and diversification of protoberbering-type alkaloids.</title>
        <authorList>
            <person name="Wang B."/>
            <person name="Shu S."/>
            <person name="Song C."/>
            <person name="Liu Y."/>
        </authorList>
    </citation>
    <scope>NUCLEOTIDE SEQUENCE [LARGE SCALE GENOMIC DNA]</scope>
    <source>
        <strain evidence="2">HL-2020</strain>
        <tissue evidence="2">Leaf</tissue>
    </source>
</reference>
<dbReference type="InterPro" id="IPR010989">
    <property type="entry name" value="SNARE"/>
</dbReference>
<keyword evidence="3" id="KW-1185">Reference proteome</keyword>
<keyword evidence="1" id="KW-0653">Protein transport</keyword>
<dbReference type="Gene3D" id="1.20.5.110">
    <property type="match status" value="1"/>
</dbReference>